<evidence type="ECO:0000313" key="2">
    <source>
        <dbReference type="Proteomes" id="UP000275394"/>
    </source>
</evidence>
<keyword evidence="2" id="KW-1185">Reference proteome</keyword>
<protein>
    <submittedName>
        <fullName evidence="1">Uncharacterized protein</fullName>
    </submittedName>
</protein>
<sequence>MFFLSELVVRDIDNSFTKQAVLLLSLLLWAI</sequence>
<dbReference type="EMBL" id="RKHR01000004">
    <property type="protein sequence ID" value="ROS01202.1"/>
    <property type="molecule type" value="Genomic_DNA"/>
</dbReference>
<dbReference type="Proteomes" id="UP000275394">
    <property type="component" value="Unassembled WGS sequence"/>
</dbReference>
<evidence type="ECO:0000313" key="1">
    <source>
        <dbReference type="EMBL" id="ROS01202.1"/>
    </source>
</evidence>
<comment type="caution">
    <text evidence="1">The sequence shown here is derived from an EMBL/GenBank/DDBJ whole genome shotgun (WGS) entry which is preliminary data.</text>
</comment>
<name>A0A3N2DNE1_9GAMM</name>
<dbReference type="AlphaFoldDB" id="A0A3N2DNE1"/>
<organism evidence="1 2">
    <name type="scientific">Sinobacterium caligoides</name>
    <dbReference type="NCBI Taxonomy" id="933926"/>
    <lineage>
        <taxon>Bacteria</taxon>
        <taxon>Pseudomonadati</taxon>
        <taxon>Pseudomonadota</taxon>
        <taxon>Gammaproteobacteria</taxon>
        <taxon>Cellvibrionales</taxon>
        <taxon>Spongiibacteraceae</taxon>
        <taxon>Sinobacterium</taxon>
    </lineage>
</organism>
<proteinExistence type="predicted"/>
<gene>
    <name evidence="1" type="ORF">EDC56_1630</name>
</gene>
<accession>A0A3N2DNE1</accession>
<reference evidence="1 2" key="1">
    <citation type="submission" date="2018-11" db="EMBL/GenBank/DDBJ databases">
        <title>Genomic Encyclopedia of Type Strains, Phase IV (KMG-IV): sequencing the most valuable type-strain genomes for metagenomic binning, comparative biology and taxonomic classification.</title>
        <authorList>
            <person name="Goeker M."/>
        </authorList>
    </citation>
    <scope>NUCLEOTIDE SEQUENCE [LARGE SCALE GENOMIC DNA]</scope>
    <source>
        <strain evidence="1 2">DSM 100316</strain>
    </source>
</reference>